<dbReference type="GO" id="GO:0016740">
    <property type="term" value="F:transferase activity"/>
    <property type="evidence" value="ECO:0007669"/>
    <property type="project" value="UniProtKB-KW"/>
</dbReference>
<evidence type="ECO:0000256" key="1">
    <source>
        <dbReference type="ARBA" id="ARBA00012404"/>
    </source>
</evidence>
<dbReference type="InterPro" id="IPR036263">
    <property type="entry name" value="Chorismate_II_sf"/>
</dbReference>
<gene>
    <name evidence="4" type="ORF">CHX27_06960</name>
</gene>
<dbReference type="Pfam" id="PF01817">
    <property type="entry name" value="CM_2"/>
    <property type="match status" value="1"/>
</dbReference>
<feature type="domain" description="Chorismate mutase" evidence="3">
    <location>
        <begin position="263"/>
        <end position="354"/>
    </location>
</feature>
<dbReference type="OrthoDB" id="9780456at2"/>
<dbReference type="SUPFAM" id="SSF51569">
    <property type="entry name" value="Aldolase"/>
    <property type="match status" value="1"/>
</dbReference>
<evidence type="ECO:0000259" key="3">
    <source>
        <dbReference type="PROSITE" id="PS51168"/>
    </source>
</evidence>
<proteinExistence type="predicted"/>
<dbReference type="EC" id="5.4.99.5" evidence="1"/>
<evidence type="ECO:0000313" key="5">
    <source>
        <dbReference type="Proteomes" id="UP000216035"/>
    </source>
</evidence>
<dbReference type="SMART" id="SM00830">
    <property type="entry name" value="CM_2"/>
    <property type="match status" value="1"/>
</dbReference>
<dbReference type="GO" id="GO:0046417">
    <property type="term" value="P:chorismate metabolic process"/>
    <property type="evidence" value="ECO:0007669"/>
    <property type="project" value="InterPro"/>
</dbReference>
<keyword evidence="2" id="KW-0808">Transferase</keyword>
<accession>A0A255ZUM7</accession>
<dbReference type="SUPFAM" id="SSF48600">
    <property type="entry name" value="Chorismate mutase II"/>
    <property type="match status" value="1"/>
</dbReference>
<dbReference type="InterPro" id="IPR036979">
    <property type="entry name" value="CM_dom_sf"/>
</dbReference>
<organism evidence="4 5">
    <name type="scientific">Flavobacterium aurantiibacter</name>
    <dbReference type="NCBI Taxonomy" id="2023067"/>
    <lineage>
        <taxon>Bacteria</taxon>
        <taxon>Pseudomonadati</taxon>
        <taxon>Bacteroidota</taxon>
        <taxon>Flavobacteriia</taxon>
        <taxon>Flavobacteriales</taxon>
        <taxon>Flavobacteriaceae</taxon>
        <taxon>Flavobacterium</taxon>
    </lineage>
</organism>
<dbReference type="Gene3D" id="3.20.20.70">
    <property type="entry name" value="Aldolase class I"/>
    <property type="match status" value="1"/>
</dbReference>
<dbReference type="Gene3D" id="1.20.59.10">
    <property type="entry name" value="Chorismate mutase"/>
    <property type="match status" value="1"/>
</dbReference>
<dbReference type="InterPro" id="IPR052899">
    <property type="entry name" value="Class-I_DAHP_synthase"/>
</dbReference>
<evidence type="ECO:0000313" key="4">
    <source>
        <dbReference type="EMBL" id="OYQ45102.1"/>
    </source>
</evidence>
<keyword evidence="5" id="KW-1185">Reference proteome</keyword>
<reference evidence="4 5" key="1">
    <citation type="submission" date="2017-07" db="EMBL/GenBank/DDBJ databases">
        <title>Flavobacterium cyanobacteriorum sp. nov., isolated from cyanobacterial aggregates in a eutrophic lake.</title>
        <authorList>
            <person name="Cai H."/>
        </authorList>
    </citation>
    <scope>NUCLEOTIDE SEQUENCE [LARGE SCALE GENOMIC DNA]</scope>
    <source>
        <strain evidence="4 5">TH167</strain>
    </source>
</reference>
<dbReference type="EMBL" id="NOXX01000187">
    <property type="protein sequence ID" value="OYQ45102.1"/>
    <property type="molecule type" value="Genomic_DNA"/>
</dbReference>
<protein>
    <recommendedName>
        <fullName evidence="1">chorismate mutase</fullName>
        <ecNumber evidence="1">5.4.99.5</ecNumber>
    </recommendedName>
</protein>
<dbReference type="InterPro" id="IPR002701">
    <property type="entry name" value="CM_II_prokaryot"/>
</dbReference>
<name>A0A255ZUM7_9FLAO</name>
<dbReference type="InterPro" id="IPR013785">
    <property type="entry name" value="Aldolase_TIM"/>
</dbReference>
<dbReference type="PANTHER" id="PTHR43018">
    <property type="entry name" value="PHOSPHO-2-DEHYDRO-3-DEOXYHEPTONATE ALDOLASE"/>
    <property type="match status" value="1"/>
</dbReference>
<comment type="caution">
    <text evidence="4">The sequence shown here is derived from an EMBL/GenBank/DDBJ whole genome shotgun (WGS) entry which is preliminary data.</text>
</comment>
<dbReference type="InterPro" id="IPR006218">
    <property type="entry name" value="DAHP1/KDSA"/>
</dbReference>
<dbReference type="Proteomes" id="UP000216035">
    <property type="component" value="Unassembled WGS sequence"/>
</dbReference>
<dbReference type="PROSITE" id="PS51168">
    <property type="entry name" value="CHORISMATE_MUT_2"/>
    <property type="match status" value="1"/>
</dbReference>
<dbReference type="PANTHER" id="PTHR43018:SF1">
    <property type="entry name" value="PROTEIN AROA(G)"/>
    <property type="match status" value="1"/>
</dbReference>
<dbReference type="AlphaFoldDB" id="A0A255ZUM7"/>
<evidence type="ECO:0000256" key="2">
    <source>
        <dbReference type="ARBA" id="ARBA00022679"/>
    </source>
</evidence>
<dbReference type="Pfam" id="PF00793">
    <property type="entry name" value="DAHP_synth_1"/>
    <property type="match status" value="1"/>
</dbReference>
<sequence length="357" mass="40167">MSQSDWFQAYKSAAQFLIAGPCSAETFEQVLETGLALRQQSVDFFRAGVWKPRTRPGGFEGVGEVALPWLAEVKKQTGLKIAIEVASPAHVEAAEQFDIDMYWIGARTTANPFAVQELANALQGSNKIVLLKNPVNPDLSLWIGGYERLQNAAIQSLGVIHRGFSTYPKSKYRNSPEWQIAIDFRRELPDVPMICDPSHMAGKREYLAELTDIALNLHYDGFMIESHPNPDAAWSDAAQQLTPAALEAFMRNRKKAVAETTNTEYLEAIRLWRSQIDVTDALLLELLGKRMAISEKIGILKKNYGISVLQNDRWMKVLEHMQSQGQQNNLSDSFIRIFFKAIHEESIRKQVNAKSEG</sequence>
<dbReference type="RefSeq" id="WP_094486043.1">
    <property type="nucleotide sequence ID" value="NZ_NOXX01000187.1"/>
</dbReference>
<dbReference type="GO" id="GO:0004106">
    <property type="term" value="F:chorismate mutase activity"/>
    <property type="evidence" value="ECO:0007669"/>
    <property type="project" value="UniProtKB-EC"/>
</dbReference>